<keyword evidence="5" id="KW-1015">Disulfide bond</keyword>
<name>A0A8J1XLN0_OWEFU</name>
<dbReference type="InterPro" id="IPR051748">
    <property type="entry name" value="TNF_Ligand_Superfamily"/>
</dbReference>
<evidence type="ECO:0000256" key="7">
    <source>
        <dbReference type="SAM" id="MobiDB-lite"/>
    </source>
</evidence>
<feature type="compositionally biased region" description="Basic and acidic residues" evidence="7">
    <location>
        <begin position="56"/>
        <end position="69"/>
    </location>
</feature>
<dbReference type="GO" id="GO:0005125">
    <property type="term" value="F:cytokine activity"/>
    <property type="evidence" value="ECO:0007669"/>
    <property type="project" value="UniProtKB-KW"/>
</dbReference>
<keyword evidence="3" id="KW-0202">Cytokine</keyword>
<dbReference type="PANTHER" id="PTHR15151">
    <property type="entry name" value="PROTEIN EIGER"/>
    <property type="match status" value="1"/>
</dbReference>
<keyword evidence="11" id="KW-1185">Reference proteome</keyword>
<comment type="subcellular location">
    <subcellularLocation>
        <location evidence="1">Secreted</location>
    </subcellularLocation>
</comment>
<accession>A0A8J1XLN0</accession>
<feature type="region of interest" description="Disordered" evidence="7">
    <location>
        <begin position="46"/>
        <end position="69"/>
    </location>
</feature>
<comment type="caution">
    <text evidence="10">The sequence shown here is derived from an EMBL/GenBank/DDBJ whole genome shotgun (WGS) entry which is preliminary data.</text>
</comment>
<dbReference type="PANTHER" id="PTHR15151:SF24">
    <property type="entry name" value="A PROLIFERATION-INDUCING LIGAND-LIKE PROTEIN-RELATED"/>
    <property type="match status" value="1"/>
</dbReference>
<dbReference type="EMBL" id="CAIIXF020000002">
    <property type="protein sequence ID" value="CAH1777277.1"/>
    <property type="molecule type" value="Genomic_DNA"/>
</dbReference>
<reference evidence="10" key="1">
    <citation type="submission" date="2022-03" db="EMBL/GenBank/DDBJ databases">
        <authorList>
            <person name="Martin C."/>
        </authorList>
    </citation>
    <scope>NUCLEOTIDE SEQUENCE</scope>
</reference>
<gene>
    <name evidence="10" type="ORF">OFUS_LOCUS4338</name>
</gene>
<dbReference type="GO" id="GO:0005164">
    <property type="term" value="F:tumor necrosis factor receptor binding"/>
    <property type="evidence" value="ECO:0007669"/>
    <property type="project" value="InterPro"/>
</dbReference>
<sequence>MFFKLTCFVFIAVLAFTDSRKDVSQRQLHSSQSNLLIRLTDHINQQNKGDSSSLTDSKDNVSKDRPYDLSISKSEKQHQYMIDHLPLSIGYRGDLKGRRIKRSSQKRPRKSRKYKRAFIHVSPKNDNPHVSDVPVEFDPKGNIRCMWQDESRLKMNLFLDSPRGYNEAYIGIKYPGYYFVYGQIFFHGQNVEMGHCLYTSDTYPCKPPKCTETSLLCSRSAPGHPENSKDIENLNTNYIGGIFYLKRGSTIRLGVITKGHGSKVIIDKAMSYFGAFSI</sequence>
<evidence type="ECO:0000256" key="2">
    <source>
        <dbReference type="ARBA" id="ARBA00008670"/>
    </source>
</evidence>
<protein>
    <recommendedName>
        <fullName evidence="9">THD domain-containing protein</fullName>
    </recommendedName>
</protein>
<dbReference type="Gene3D" id="2.60.120.40">
    <property type="match status" value="1"/>
</dbReference>
<evidence type="ECO:0000313" key="11">
    <source>
        <dbReference type="Proteomes" id="UP000749559"/>
    </source>
</evidence>
<dbReference type="InterPro" id="IPR006052">
    <property type="entry name" value="TNF_dom"/>
</dbReference>
<dbReference type="Pfam" id="PF00229">
    <property type="entry name" value="TNF"/>
    <property type="match status" value="1"/>
</dbReference>
<dbReference type="GO" id="GO:0005615">
    <property type="term" value="C:extracellular space"/>
    <property type="evidence" value="ECO:0007669"/>
    <property type="project" value="UniProtKB-KW"/>
</dbReference>
<evidence type="ECO:0000256" key="1">
    <source>
        <dbReference type="ARBA" id="ARBA00004613"/>
    </source>
</evidence>
<proteinExistence type="inferred from homology"/>
<evidence type="ECO:0000256" key="4">
    <source>
        <dbReference type="ARBA" id="ARBA00022525"/>
    </source>
</evidence>
<dbReference type="GO" id="GO:0006955">
    <property type="term" value="P:immune response"/>
    <property type="evidence" value="ECO:0007669"/>
    <property type="project" value="InterPro"/>
</dbReference>
<evidence type="ECO:0000256" key="5">
    <source>
        <dbReference type="ARBA" id="ARBA00023157"/>
    </source>
</evidence>
<dbReference type="InterPro" id="IPR008983">
    <property type="entry name" value="Tumour_necrosis_fac-like_dom"/>
</dbReference>
<feature type="compositionally biased region" description="Polar residues" evidence="7">
    <location>
        <begin position="46"/>
        <end position="55"/>
    </location>
</feature>
<dbReference type="PROSITE" id="PS50049">
    <property type="entry name" value="THD_2"/>
    <property type="match status" value="1"/>
</dbReference>
<feature type="chain" id="PRO_5043512633" description="THD domain-containing protein" evidence="8">
    <location>
        <begin position="20"/>
        <end position="278"/>
    </location>
</feature>
<evidence type="ECO:0000313" key="10">
    <source>
        <dbReference type="EMBL" id="CAH1777277.1"/>
    </source>
</evidence>
<feature type="domain" description="THD" evidence="9">
    <location>
        <begin position="117"/>
        <end position="278"/>
    </location>
</feature>
<keyword evidence="4" id="KW-0964">Secreted</keyword>
<dbReference type="AlphaFoldDB" id="A0A8J1XLN0"/>
<dbReference type="SUPFAM" id="SSF49842">
    <property type="entry name" value="TNF-like"/>
    <property type="match status" value="1"/>
</dbReference>
<keyword evidence="8" id="KW-0732">Signal</keyword>
<evidence type="ECO:0000256" key="8">
    <source>
        <dbReference type="SAM" id="SignalP"/>
    </source>
</evidence>
<keyword evidence="6" id="KW-0325">Glycoprotein</keyword>
<evidence type="ECO:0000256" key="6">
    <source>
        <dbReference type="ARBA" id="ARBA00023180"/>
    </source>
</evidence>
<feature type="signal peptide" evidence="8">
    <location>
        <begin position="1"/>
        <end position="19"/>
    </location>
</feature>
<comment type="similarity">
    <text evidence="2">Belongs to the tumor necrosis factor family.</text>
</comment>
<organism evidence="10 11">
    <name type="scientific">Owenia fusiformis</name>
    <name type="common">Polychaete worm</name>
    <dbReference type="NCBI Taxonomy" id="6347"/>
    <lineage>
        <taxon>Eukaryota</taxon>
        <taxon>Metazoa</taxon>
        <taxon>Spiralia</taxon>
        <taxon>Lophotrochozoa</taxon>
        <taxon>Annelida</taxon>
        <taxon>Polychaeta</taxon>
        <taxon>Sedentaria</taxon>
        <taxon>Canalipalpata</taxon>
        <taxon>Sabellida</taxon>
        <taxon>Oweniida</taxon>
        <taxon>Oweniidae</taxon>
        <taxon>Owenia</taxon>
    </lineage>
</organism>
<evidence type="ECO:0000259" key="9">
    <source>
        <dbReference type="PROSITE" id="PS50049"/>
    </source>
</evidence>
<dbReference type="Proteomes" id="UP000749559">
    <property type="component" value="Unassembled WGS sequence"/>
</dbReference>
<evidence type="ECO:0000256" key="3">
    <source>
        <dbReference type="ARBA" id="ARBA00022514"/>
    </source>
</evidence>
<dbReference type="GO" id="GO:0016020">
    <property type="term" value="C:membrane"/>
    <property type="evidence" value="ECO:0007669"/>
    <property type="project" value="InterPro"/>
</dbReference>